<evidence type="ECO:0000313" key="2">
    <source>
        <dbReference type="Proteomes" id="UP000479226"/>
    </source>
</evidence>
<proteinExistence type="predicted"/>
<gene>
    <name evidence="1" type="ORF">G6N77_10875</name>
</gene>
<evidence type="ECO:0008006" key="3">
    <source>
        <dbReference type="Google" id="ProtNLM"/>
    </source>
</evidence>
<dbReference type="EMBL" id="JAAKZI010000017">
    <property type="protein sequence ID" value="NGN83960.1"/>
    <property type="molecule type" value="Genomic_DNA"/>
</dbReference>
<dbReference type="RefSeq" id="WP_165182191.1">
    <property type="nucleotide sequence ID" value="NZ_JAAKZI010000017.1"/>
</dbReference>
<name>A0ABX0DHD6_9MICC</name>
<accession>A0ABX0DHD6</accession>
<reference evidence="1 2" key="1">
    <citation type="submission" date="2020-02" db="EMBL/GenBank/DDBJ databases">
        <title>Genome sequence of the type strain DSM 27180 of Arthrobacter silviterrae.</title>
        <authorList>
            <person name="Gao J."/>
            <person name="Sun J."/>
        </authorList>
    </citation>
    <scope>NUCLEOTIDE SEQUENCE [LARGE SCALE GENOMIC DNA]</scope>
    <source>
        <strain evidence="1 2">DSM 27180</strain>
    </source>
</reference>
<organism evidence="1 2">
    <name type="scientific">Arthrobacter silviterrae</name>
    <dbReference type="NCBI Taxonomy" id="2026658"/>
    <lineage>
        <taxon>Bacteria</taxon>
        <taxon>Bacillati</taxon>
        <taxon>Actinomycetota</taxon>
        <taxon>Actinomycetes</taxon>
        <taxon>Micrococcales</taxon>
        <taxon>Micrococcaceae</taxon>
        <taxon>Arthrobacter</taxon>
    </lineage>
</organism>
<keyword evidence="2" id="KW-1185">Reference proteome</keyword>
<comment type="caution">
    <text evidence="1">The sequence shown here is derived from an EMBL/GenBank/DDBJ whole genome shotgun (WGS) entry which is preliminary data.</text>
</comment>
<dbReference type="Proteomes" id="UP000479226">
    <property type="component" value="Unassembled WGS sequence"/>
</dbReference>
<evidence type="ECO:0000313" key="1">
    <source>
        <dbReference type="EMBL" id="NGN83960.1"/>
    </source>
</evidence>
<protein>
    <recommendedName>
        <fullName evidence="3">DUF2116 family Zn-ribbon domain-containing protein</fullName>
    </recommendedName>
</protein>
<sequence length="185" mass="21265">MSTQKCQECLAPFEPGRPTQLYCSPSCSRVSRDRRRAEKRRATGRATRQTLVAVERANAQEKLLQAESNYQRQLRRESALAEDKFHHAVLERDRTIDQQLTQLRHLAAVNLDLCGELAEAKAQTTELRLETARILHSQRGDAQDLMRLAARLLQLTDHLGIPLDRPTAEIYRRRGWPTTMPARTR</sequence>